<dbReference type="Pfam" id="PF13442">
    <property type="entry name" value="Cytochrome_CBB3"/>
    <property type="match status" value="1"/>
</dbReference>
<dbReference type="Proteomes" id="UP000294546">
    <property type="component" value="Unassembled WGS sequence"/>
</dbReference>
<dbReference type="OrthoDB" id="9811395at2"/>
<keyword evidence="6" id="KW-1185">Reference proteome</keyword>
<sequence>MPLLRLLSLVILTGLFGCSSEPDPANQDGKELYSYYCAGCHKESGDGSFLQGIPANNRTEFSAAELVDVIRTGHPDLPDMPHFSQLSRMQASAIAQHLQRQLKE</sequence>
<dbReference type="PROSITE" id="PS51257">
    <property type="entry name" value="PROKAR_LIPOPROTEIN"/>
    <property type="match status" value="1"/>
</dbReference>
<reference evidence="5 6" key="1">
    <citation type="submission" date="2019-03" db="EMBL/GenBank/DDBJ databases">
        <title>Genomic Encyclopedia of Archaeal and Bacterial Type Strains, Phase II (KMG-II): from individual species to whole genera.</title>
        <authorList>
            <person name="Goeker M."/>
        </authorList>
    </citation>
    <scope>NUCLEOTIDE SEQUENCE [LARGE SCALE GENOMIC DNA]</scope>
    <source>
        <strain evidence="5 6">DSM 27697</strain>
    </source>
</reference>
<keyword evidence="2" id="KW-0479">Metal-binding</keyword>
<dbReference type="AlphaFoldDB" id="A0A4R1GNF3"/>
<organism evidence="5 6">
    <name type="scientific">Marinobacterium mangrovicola</name>
    <dbReference type="NCBI Taxonomy" id="1476959"/>
    <lineage>
        <taxon>Bacteria</taxon>
        <taxon>Pseudomonadati</taxon>
        <taxon>Pseudomonadota</taxon>
        <taxon>Gammaproteobacteria</taxon>
        <taxon>Oceanospirillales</taxon>
        <taxon>Oceanospirillaceae</taxon>
        <taxon>Marinobacterium</taxon>
    </lineage>
</organism>
<protein>
    <submittedName>
        <fullName evidence="5">Cbb3-type cytochrome c oxidase subunit III</fullName>
    </submittedName>
</protein>
<dbReference type="EMBL" id="SMFU01000007">
    <property type="protein sequence ID" value="TCK08750.1"/>
    <property type="molecule type" value="Genomic_DNA"/>
</dbReference>
<dbReference type="Gene3D" id="1.10.760.10">
    <property type="entry name" value="Cytochrome c-like domain"/>
    <property type="match status" value="1"/>
</dbReference>
<evidence type="ECO:0000256" key="1">
    <source>
        <dbReference type="ARBA" id="ARBA00022617"/>
    </source>
</evidence>
<comment type="caution">
    <text evidence="5">The sequence shown here is derived from an EMBL/GenBank/DDBJ whole genome shotgun (WGS) entry which is preliminary data.</text>
</comment>
<dbReference type="GO" id="GO:0009055">
    <property type="term" value="F:electron transfer activity"/>
    <property type="evidence" value="ECO:0007669"/>
    <property type="project" value="InterPro"/>
</dbReference>
<dbReference type="RefSeq" id="WP_132287928.1">
    <property type="nucleotide sequence ID" value="NZ_SMFU01000007.1"/>
</dbReference>
<dbReference type="InterPro" id="IPR036909">
    <property type="entry name" value="Cyt_c-like_dom_sf"/>
</dbReference>
<name>A0A4R1GNF3_9GAMM</name>
<dbReference type="InterPro" id="IPR009056">
    <property type="entry name" value="Cyt_c-like_dom"/>
</dbReference>
<evidence type="ECO:0000256" key="2">
    <source>
        <dbReference type="ARBA" id="ARBA00022723"/>
    </source>
</evidence>
<dbReference type="GO" id="GO:0046872">
    <property type="term" value="F:metal ion binding"/>
    <property type="evidence" value="ECO:0007669"/>
    <property type="project" value="UniProtKB-KW"/>
</dbReference>
<evidence type="ECO:0000256" key="3">
    <source>
        <dbReference type="ARBA" id="ARBA00023004"/>
    </source>
</evidence>
<evidence type="ECO:0000313" key="6">
    <source>
        <dbReference type="Proteomes" id="UP000294546"/>
    </source>
</evidence>
<proteinExistence type="predicted"/>
<evidence type="ECO:0000313" key="5">
    <source>
        <dbReference type="EMBL" id="TCK08750.1"/>
    </source>
</evidence>
<keyword evidence="3" id="KW-0408">Iron</keyword>
<evidence type="ECO:0000259" key="4">
    <source>
        <dbReference type="Pfam" id="PF13442"/>
    </source>
</evidence>
<dbReference type="GO" id="GO:0020037">
    <property type="term" value="F:heme binding"/>
    <property type="evidence" value="ECO:0007669"/>
    <property type="project" value="InterPro"/>
</dbReference>
<keyword evidence="1" id="KW-0349">Heme</keyword>
<dbReference type="SUPFAM" id="SSF46626">
    <property type="entry name" value="Cytochrome c"/>
    <property type="match status" value="1"/>
</dbReference>
<feature type="domain" description="Cytochrome c" evidence="4">
    <location>
        <begin position="25"/>
        <end position="98"/>
    </location>
</feature>
<accession>A0A4R1GNF3</accession>
<gene>
    <name evidence="5" type="ORF">CLV83_0842</name>
</gene>